<gene>
    <name evidence="2" type="ORF">P168DRAFT_98423</name>
</gene>
<keyword evidence="1" id="KW-1133">Transmembrane helix</keyword>
<feature type="transmembrane region" description="Helical" evidence="1">
    <location>
        <begin position="34"/>
        <end position="56"/>
    </location>
</feature>
<dbReference type="GeneID" id="36549787"/>
<reference evidence="2" key="1">
    <citation type="submission" date="2016-12" db="EMBL/GenBank/DDBJ databases">
        <title>The genomes of Aspergillus section Nigri reveals drivers in fungal speciation.</title>
        <authorList>
            <consortium name="DOE Joint Genome Institute"/>
            <person name="Vesth T.C."/>
            <person name="Nybo J."/>
            <person name="Theobald S."/>
            <person name="Brandl J."/>
            <person name="Frisvad J.C."/>
            <person name="Nielsen K.F."/>
            <person name="Lyhne E.K."/>
            <person name="Kogle M.E."/>
            <person name="Kuo A."/>
            <person name="Riley R."/>
            <person name="Clum A."/>
            <person name="Nolan M."/>
            <person name="Lipzen A."/>
            <person name="Salamov A."/>
            <person name="Henrissat B."/>
            <person name="Wiebenga A."/>
            <person name="De vries R.P."/>
            <person name="Grigoriev I.V."/>
            <person name="Mortensen U.H."/>
            <person name="Andersen M.R."/>
            <person name="Baker S.E."/>
        </authorList>
    </citation>
    <scope>NUCLEOTIDE SEQUENCE</scope>
    <source>
        <strain evidence="2">IBT 28561</strain>
    </source>
</reference>
<name>A0A2I1DCI6_ASPC2</name>
<keyword evidence="1" id="KW-0472">Membrane</keyword>
<organism evidence="2 3">
    <name type="scientific">Aspergillus campestris (strain IBT 28561)</name>
    <dbReference type="NCBI Taxonomy" id="1392248"/>
    <lineage>
        <taxon>Eukaryota</taxon>
        <taxon>Fungi</taxon>
        <taxon>Dikarya</taxon>
        <taxon>Ascomycota</taxon>
        <taxon>Pezizomycotina</taxon>
        <taxon>Eurotiomycetes</taxon>
        <taxon>Eurotiomycetidae</taxon>
        <taxon>Eurotiales</taxon>
        <taxon>Aspergillaceae</taxon>
        <taxon>Aspergillus</taxon>
        <taxon>Aspergillus subgen. Circumdati</taxon>
    </lineage>
</organism>
<dbReference type="AlphaFoldDB" id="A0A2I1DCI6"/>
<dbReference type="EMBL" id="MSFM01000002">
    <property type="protein sequence ID" value="PKY07586.1"/>
    <property type="molecule type" value="Genomic_DNA"/>
</dbReference>
<dbReference type="VEuPathDB" id="FungiDB:P168DRAFT_98423"/>
<accession>A0A2I1DCI6</accession>
<proteinExistence type="predicted"/>
<comment type="caution">
    <text evidence="2">The sequence shown here is derived from an EMBL/GenBank/DDBJ whole genome shotgun (WGS) entry which is preliminary data.</text>
</comment>
<sequence>MLDADAAKTDGSRHVILPEVIALLRVYRWVYSMAFYYCVLFFAVPIMVFPVTFYGLESNSTEMRRRALLVWRNGEDAFPYDVWIV</sequence>
<evidence type="ECO:0000313" key="2">
    <source>
        <dbReference type="EMBL" id="PKY07586.1"/>
    </source>
</evidence>
<dbReference type="RefSeq" id="XP_024696180.1">
    <property type="nucleotide sequence ID" value="XM_024842258.1"/>
</dbReference>
<dbReference type="Proteomes" id="UP000234254">
    <property type="component" value="Unassembled WGS sequence"/>
</dbReference>
<keyword evidence="1" id="KW-0812">Transmembrane</keyword>
<evidence type="ECO:0000313" key="3">
    <source>
        <dbReference type="Proteomes" id="UP000234254"/>
    </source>
</evidence>
<evidence type="ECO:0000256" key="1">
    <source>
        <dbReference type="SAM" id="Phobius"/>
    </source>
</evidence>
<protein>
    <submittedName>
        <fullName evidence="2">Uncharacterized protein</fullName>
    </submittedName>
</protein>
<keyword evidence="3" id="KW-1185">Reference proteome</keyword>